<keyword evidence="5 6" id="KW-0663">Pyridoxal phosphate</keyword>
<dbReference type="InterPro" id="IPR015424">
    <property type="entry name" value="PyrdxlP-dep_Trfase"/>
</dbReference>
<protein>
    <recommendedName>
        <fullName evidence="6">Histidinol-phosphate aminotransferase</fullName>
        <ecNumber evidence="6">2.6.1.9</ecNumber>
    </recommendedName>
    <alternativeName>
        <fullName evidence="6">Imidazole acetol-phosphate transaminase</fullName>
    </alternativeName>
</protein>
<dbReference type="InterPro" id="IPR005861">
    <property type="entry name" value="HisP_aminotrans"/>
</dbReference>
<evidence type="ECO:0000259" key="7">
    <source>
        <dbReference type="Pfam" id="PF00155"/>
    </source>
</evidence>
<dbReference type="HAMAP" id="MF_01023">
    <property type="entry name" value="HisC_aminotrans_2"/>
    <property type="match status" value="1"/>
</dbReference>
<comment type="cofactor">
    <cofactor evidence="1 6">
        <name>pyridoxal 5'-phosphate</name>
        <dbReference type="ChEBI" id="CHEBI:597326"/>
    </cofactor>
</comment>
<feature type="modified residue" description="N6-(pyridoxal phosphate)lysine" evidence="6">
    <location>
        <position position="225"/>
    </location>
</feature>
<comment type="caution">
    <text evidence="8">The sequence shown here is derived from an EMBL/GenBank/DDBJ whole genome shotgun (WGS) entry which is preliminary data.</text>
</comment>
<comment type="similarity">
    <text evidence="6">Belongs to the class-II pyridoxal-phosphate-dependent aminotransferase family. Histidinol-phosphate aminotransferase subfamily.</text>
</comment>
<comment type="catalytic activity">
    <reaction evidence="6">
        <text>L-histidinol phosphate + 2-oxoglutarate = 3-(imidazol-4-yl)-2-oxopropyl phosphate + L-glutamate</text>
        <dbReference type="Rhea" id="RHEA:23744"/>
        <dbReference type="ChEBI" id="CHEBI:16810"/>
        <dbReference type="ChEBI" id="CHEBI:29985"/>
        <dbReference type="ChEBI" id="CHEBI:57766"/>
        <dbReference type="ChEBI" id="CHEBI:57980"/>
        <dbReference type="EC" id="2.6.1.9"/>
    </reaction>
</comment>
<evidence type="ECO:0000313" key="9">
    <source>
        <dbReference type="Proteomes" id="UP000736328"/>
    </source>
</evidence>
<evidence type="ECO:0000256" key="5">
    <source>
        <dbReference type="ARBA" id="ARBA00022898"/>
    </source>
</evidence>
<dbReference type="NCBIfam" id="TIGR01141">
    <property type="entry name" value="hisC"/>
    <property type="match status" value="1"/>
</dbReference>
<dbReference type="Gene3D" id="3.90.1150.10">
    <property type="entry name" value="Aspartate Aminotransferase, domain 1"/>
    <property type="match status" value="1"/>
</dbReference>
<proteinExistence type="inferred from homology"/>
<dbReference type="GO" id="GO:0004400">
    <property type="term" value="F:histidinol-phosphate transaminase activity"/>
    <property type="evidence" value="ECO:0007669"/>
    <property type="project" value="UniProtKB-UniRule"/>
</dbReference>
<dbReference type="CDD" id="cd00609">
    <property type="entry name" value="AAT_like"/>
    <property type="match status" value="1"/>
</dbReference>
<dbReference type="GO" id="GO:0030170">
    <property type="term" value="F:pyridoxal phosphate binding"/>
    <property type="evidence" value="ECO:0007669"/>
    <property type="project" value="InterPro"/>
</dbReference>
<dbReference type="EMBL" id="JACQXR010000150">
    <property type="protein sequence ID" value="MBI4727715.1"/>
    <property type="molecule type" value="Genomic_DNA"/>
</dbReference>
<feature type="domain" description="Aminotransferase class I/classII large" evidence="7">
    <location>
        <begin position="34"/>
        <end position="355"/>
    </location>
</feature>
<evidence type="ECO:0000256" key="6">
    <source>
        <dbReference type="HAMAP-Rule" id="MF_01023"/>
    </source>
</evidence>
<accession>A0A933MLE9</accession>
<dbReference type="Proteomes" id="UP000736328">
    <property type="component" value="Unassembled WGS sequence"/>
</dbReference>
<comment type="pathway">
    <text evidence="6">Amino-acid biosynthesis; L-histidine biosynthesis; L-histidine from 5-phospho-alpha-D-ribose 1-diphosphate: step 7/9.</text>
</comment>
<keyword evidence="4 6" id="KW-0808">Transferase</keyword>
<keyword evidence="6" id="KW-0028">Amino-acid biosynthesis</keyword>
<dbReference type="SUPFAM" id="SSF53383">
    <property type="entry name" value="PLP-dependent transferases"/>
    <property type="match status" value="1"/>
</dbReference>
<dbReference type="PANTHER" id="PTHR43643:SF3">
    <property type="entry name" value="HISTIDINOL-PHOSPHATE AMINOTRANSFERASE"/>
    <property type="match status" value="1"/>
</dbReference>
<keyword evidence="6" id="KW-0368">Histidine biosynthesis</keyword>
<gene>
    <name evidence="6" type="primary">hisC</name>
    <name evidence="8" type="ORF">HY768_10950</name>
</gene>
<dbReference type="PANTHER" id="PTHR43643">
    <property type="entry name" value="HISTIDINOL-PHOSPHATE AMINOTRANSFERASE 2"/>
    <property type="match status" value="1"/>
</dbReference>
<reference evidence="8" key="1">
    <citation type="submission" date="2020-07" db="EMBL/GenBank/DDBJ databases">
        <title>Huge and variable diversity of episymbiotic CPR bacteria and DPANN archaea in groundwater ecosystems.</title>
        <authorList>
            <person name="He C.Y."/>
            <person name="Keren R."/>
            <person name="Whittaker M."/>
            <person name="Farag I.F."/>
            <person name="Doudna J."/>
            <person name="Cate J.H.D."/>
            <person name="Banfield J.F."/>
        </authorList>
    </citation>
    <scope>NUCLEOTIDE SEQUENCE</scope>
    <source>
        <strain evidence="8">NC_groundwater_1520_Pr4_B-0.1um_53_5</strain>
    </source>
</reference>
<evidence type="ECO:0000256" key="2">
    <source>
        <dbReference type="ARBA" id="ARBA00011738"/>
    </source>
</evidence>
<dbReference type="AlphaFoldDB" id="A0A933MLE9"/>
<evidence type="ECO:0000256" key="4">
    <source>
        <dbReference type="ARBA" id="ARBA00022679"/>
    </source>
</evidence>
<dbReference type="Gene3D" id="3.40.640.10">
    <property type="entry name" value="Type I PLP-dependent aspartate aminotransferase-like (Major domain)"/>
    <property type="match status" value="1"/>
</dbReference>
<evidence type="ECO:0000256" key="1">
    <source>
        <dbReference type="ARBA" id="ARBA00001933"/>
    </source>
</evidence>
<organism evidence="8 9">
    <name type="scientific">candidate division TA06 bacterium</name>
    <dbReference type="NCBI Taxonomy" id="2250710"/>
    <lineage>
        <taxon>Bacteria</taxon>
        <taxon>Bacteria division TA06</taxon>
    </lineage>
</organism>
<keyword evidence="3 6" id="KW-0032">Aminotransferase</keyword>
<evidence type="ECO:0000313" key="8">
    <source>
        <dbReference type="EMBL" id="MBI4727715.1"/>
    </source>
</evidence>
<dbReference type="InterPro" id="IPR015421">
    <property type="entry name" value="PyrdxlP-dep_Trfase_major"/>
</dbReference>
<comment type="subunit">
    <text evidence="2 6">Homodimer.</text>
</comment>
<dbReference type="InterPro" id="IPR050106">
    <property type="entry name" value="HistidinolP_aminotransfase"/>
</dbReference>
<dbReference type="InterPro" id="IPR015422">
    <property type="entry name" value="PyrdxlP-dep_Trfase_small"/>
</dbReference>
<evidence type="ECO:0000256" key="3">
    <source>
        <dbReference type="ARBA" id="ARBA00022576"/>
    </source>
</evidence>
<sequence length="364" mass="40103">MKPQARPNIQSISPYIPGKPIEEVRRELGIKGQIIKLASNENPLGPSPLAVKALRKSLKEINLYPDDGCFALGKRLAASLGVNEDQLIFGNGSVDVIEFITKTFVAPGDHVVIAEGAFIMYKIAARMADARPSLIPLKNYVHDLEAMAAAVTPQTKVVYIANPNNPTGTMLNETQVKAFMQKVPESCVAVFDEAYLEYIDRPDFPDTIKLLKDWPNAIVLHTFSKIYGLAGLRVGYGVGNPELISQIRKVRLPFNISLTGQAACLAALDDAKHLAKSKRLNVEGKEYLYKQFQALGISYVPSEGNFILIDPKTDSQPVFSALQKLGVIVRPVKNYGYQTELRVTIGTARQNKKLIISLKKVLKD</sequence>
<dbReference type="GO" id="GO:0000105">
    <property type="term" value="P:L-histidine biosynthetic process"/>
    <property type="evidence" value="ECO:0007669"/>
    <property type="project" value="UniProtKB-UniRule"/>
</dbReference>
<dbReference type="EC" id="2.6.1.9" evidence="6"/>
<name>A0A933MLE9_UNCT6</name>
<dbReference type="Pfam" id="PF00155">
    <property type="entry name" value="Aminotran_1_2"/>
    <property type="match status" value="1"/>
</dbReference>
<dbReference type="InterPro" id="IPR004839">
    <property type="entry name" value="Aminotransferase_I/II_large"/>
</dbReference>